<dbReference type="STRING" id="1802067.A2966_02245"/>
<feature type="signal peptide" evidence="2">
    <location>
        <begin position="1"/>
        <end position="23"/>
    </location>
</feature>
<evidence type="ECO:0000313" key="5">
    <source>
        <dbReference type="Proteomes" id="UP000176480"/>
    </source>
</evidence>
<dbReference type="Proteomes" id="UP000176480">
    <property type="component" value="Unassembled WGS sequence"/>
</dbReference>
<comment type="caution">
    <text evidence="4">The sequence shown here is derived from an EMBL/GenBank/DDBJ whole genome shotgun (WGS) entry which is preliminary data.</text>
</comment>
<keyword evidence="2" id="KW-0732">Signal</keyword>
<evidence type="ECO:0000259" key="3">
    <source>
        <dbReference type="Pfam" id="PF13529"/>
    </source>
</evidence>
<feature type="coiled-coil region" evidence="1">
    <location>
        <begin position="155"/>
        <end position="191"/>
    </location>
</feature>
<dbReference type="Pfam" id="PF13529">
    <property type="entry name" value="Peptidase_C39_2"/>
    <property type="match status" value="1"/>
</dbReference>
<evidence type="ECO:0000313" key="4">
    <source>
        <dbReference type="EMBL" id="OGK52641.1"/>
    </source>
</evidence>
<reference evidence="4 5" key="1">
    <citation type="journal article" date="2016" name="Nat. Commun.">
        <title>Thousands of microbial genomes shed light on interconnected biogeochemical processes in an aquifer system.</title>
        <authorList>
            <person name="Anantharaman K."/>
            <person name="Brown C.T."/>
            <person name="Hug L.A."/>
            <person name="Sharon I."/>
            <person name="Castelle C.J."/>
            <person name="Probst A.J."/>
            <person name="Thomas B.C."/>
            <person name="Singh A."/>
            <person name="Wilkins M.J."/>
            <person name="Karaoz U."/>
            <person name="Brodie E.L."/>
            <person name="Williams K.H."/>
            <person name="Hubbard S.S."/>
            <person name="Banfield J.F."/>
        </authorList>
    </citation>
    <scope>NUCLEOTIDE SEQUENCE [LARGE SCALE GENOMIC DNA]</scope>
</reference>
<feature type="domain" description="Peptidase C39-like" evidence="3">
    <location>
        <begin position="253"/>
        <end position="383"/>
    </location>
</feature>
<keyword evidence="1" id="KW-0175">Coiled coil</keyword>
<proteinExistence type="predicted"/>
<organism evidence="4 5">
    <name type="scientific">Candidatus Roizmanbacteria bacterium RIFCSPLOWO2_01_FULL_41_22</name>
    <dbReference type="NCBI Taxonomy" id="1802067"/>
    <lineage>
        <taxon>Bacteria</taxon>
        <taxon>Candidatus Roizmaniibacteriota</taxon>
    </lineage>
</organism>
<dbReference type="AlphaFoldDB" id="A0A1F7JAK6"/>
<accession>A0A1F7JAK6</accession>
<name>A0A1F7JAK6_9BACT</name>
<dbReference type="Gene3D" id="3.90.70.10">
    <property type="entry name" value="Cysteine proteinases"/>
    <property type="match status" value="1"/>
</dbReference>
<evidence type="ECO:0000256" key="1">
    <source>
        <dbReference type="SAM" id="Coils"/>
    </source>
</evidence>
<gene>
    <name evidence="4" type="ORF">A2966_02245</name>
</gene>
<dbReference type="EMBL" id="MGAR01000004">
    <property type="protein sequence ID" value="OGK52641.1"/>
    <property type="molecule type" value="Genomic_DNA"/>
</dbReference>
<protein>
    <recommendedName>
        <fullName evidence="3">Peptidase C39-like domain-containing protein</fullName>
    </recommendedName>
</protein>
<feature type="chain" id="PRO_5009529431" description="Peptidase C39-like domain-containing protein" evidence="2">
    <location>
        <begin position="24"/>
        <end position="405"/>
    </location>
</feature>
<dbReference type="Gene3D" id="6.10.250.3150">
    <property type="match status" value="1"/>
</dbReference>
<sequence length="405" mass="45646">MKKKIILMIAFFLILTVGVFSYAQDNTDQVKGDLEKKIAEYQNKLEELRQQKNTLSSQIQYMDTQVYLTELRIQDTEKKILSTQKEIDTLSSRIEGLDNSLNYLSKLFLASVVNEYKQRNISVIDVLLDSNNANDLLNQVKYFQAAQNNKQKLFVQATETKLNFEEQKNVREKKKKELDSLQTTLKAQKSDLINQQSAKKQLLAVTQNDETVYQKLIEDAKRQIESFKQFVQSTGLGTILADGLGTGEGGWYYSQRDVRWANSRMGGSSESVLDVGCFITSIAMVMKFYGANFTPSDIANNAKYFSGGPNSACFPTSYATAYACLPSAFNGAWPNGKNYHNISYSDISSYLEKNVPVIAGVRGSSHYIVLKKIDGNDFIMNDPIYGPDKKVSDYYTLSGPYGVFE</sequence>
<feature type="coiled-coil region" evidence="1">
    <location>
        <begin position="31"/>
        <end position="93"/>
    </location>
</feature>
<dbReference type="InterPro" id="IPR039564">
    <property type="entry name" value="Peptidase_C39-like"/>
</dbReference>
<evidence type="ECO:0000256" key="2">
    <source>
        <dbReference type="SAM" id="SignalP"/>
    </source>
</evidence>